<evidence type="ECO:0000313" key="3">
    <source>
        <dbReference type="Proteomes" id="UP000187203"/>
    </source>
</evidence>
<keyword evidence="3" id="KW-1185">Reference proteome</keyword>
<evidence type="ECO:0000256" key="1">
    <source>
        <dbReference type="SAM" id="Phobius"/>
    </source>
</evidence>
<dbReference type="EMBL" id="AWUE01010754">
    <property type="protein sequence ID" value="OMP11358.1"/>
    <property type="molecule type" value="Genomic_DNA"/>
</dbReference>
<feature type="transmembrane region" description="Helical" evidence="1">
    <location>
        <begin position="12"/>
        <end position="36"/>
    </location>
</feature>
<name>A0A1R3KWE7_9ROSI</name>
<keyword evidence="1" id="KW-0472">Membrane</keyword>
<proteinExistence type="predicted"/>
<keyword evidence="1" id="KW-0812">Transmembrane</keyword>
<sequence>MYSCLPCCLDLSFASTVGLTVHVLFPYYAFFLLNFYDMSTQLPCLAIAMKFSFDPSVMPFLAALLLNSLAKCTLFFPEVGSLLDEF</sequence>
<protein>
    <submittedName>
        <fullName evidence="2">Uncharacterized protein</fullName>
    </submittedName>
</protein>
<gene>
    <name evidence="2" type="ORF">COLO4_03854</name>
</gene>
<dbReference type="AlphaFoldDB" id="A0A1R3KWE7"/>
<organism evidence="2 3">
    <name type="scientific">Corchorus olitorius</name>
    <dbReference type="NCBI Taxonomy" id="93759"/>
    <lineage>
        <taxon>Eukaryota</taxon>
        <taxon>Viridiplantae</taxon>
        <taxon>Streptophyta</taxon>
        <taxon>Embryophyta</taxon>
        <taxon>Tracheophyta</taxon>
        <taxon>Spermatophyta</taxon>
        <taxon>Magnoliopsida</taxon>
        <taxon>eudicotyledons</taxon>
        <taxon>Gunneridae</taxon>
        <taxon>Pentapetalae</taxon>
        <taxon>rosids</taxon>
        <taxon>malvids</taxon>
        <taxon>Malvales</taxon>
        <taxon>Malvaceae</taxon>
        <taxon>Grewioideae</taxon>
        <taxon>Apeibeae</taxon>
        <taxon>Corchorus</taxon>
    </lineage>
</organism>
<comment type="caution">
    <text evidence="2">The sequence shown here is derived from an EMBL/GenBank/DDBJ whole genome shotgun (WGS) entry which is preliminary data.</text>
</comment>
<dbReference type="Proteomes" id="UP000187203">
    <property type="component" value="Unassembled WGS sequence"/>
</dbReference>
<feature type="transmembrane region" description="Helical" evidence="1">
    <location>
        <begin position="57"/>
        <end position="76"/>
    </location>
</feature>
<reference evidence="3" key="1">
    <citation type="submission" date="2013-09" db="EMBL/GenBank/DDBJ databases">
        <title>Corchorus olitorius genome sequencing.</title>
        <authorList>
            <person name="Alam M."/>
            <person name="Haque M.S."/>
            <person name="Islam M.S."/>
            <person name="Emdad E.M."/>
            <person name="Islam M.M."/>
            <person name="Ahmed B."/>
            <person name="Halim A."/>
            <person name="Hossen Q.M.M."/>
            <person name="Hossain M.Z."/>
            <person name="Ahmed R."/>
            <person name="Khan M.M."/>
            <person name="Islam R."/>
            <person name="Rashid M.M."/>
            <person name="Khan S.A."/>
            <person name="Rahman M.S."/>
            <person name="Alam M."/>
            <person name="Yahiya A.S."/>
            <person name="Khan M.S."/>
            <person name="Azam M.S."/>
            <person name="Haque T."/>
            <person name="Lashkar M.Z.H."/>
            <person name="Akhand A.I."/>
            <person name="Morshed G."/>
            <person name="Roy S."/>
            <person name="Uddin K.S."/>
            <person name="Rabeya T."/>
            <person name="Hossain A.S."/>
            <person name="Chowdhury A."/>
            <person name="Snigdha A.R."/>
            <person name="Mortoza M.S."/>
            <person name="Matin S.A."/>
            <person name="Hoque S.M.E."/>
            <person name="Islam M.K."/>
            <person name="Roy D.K."/>
            <person name="Haider R."/>
            <person name="Moosa M.M."/>
            <person name="Elias S.M."/>
            <person name="Hasan A.M."/>
            <person name="Jahan S."/>
            <person name="Shafiuddin M."/>
            <person name="Mahmood N."/>
            <person name="Shommy N.S."/>
        </authorList>
    </citation>
    <scope>NUCLEOTIDE SEQUENCE [LARGE SCALE GENOMIC DNA]</scope>
    <source>
        <strain evidence="3">cv. O-4</strain>
    </source>
</reference>
<keyword evidence="1" id="KW-1133">Transmembrane helix</keyword>
<evidence type="ECO:0000313" key="2">
    <source>
        <dbReference type="EMBL" id="OMP11358.1"/>
    </source>
</evidence>
<accession>A0A1R3KWE7</accession>